<dbReference type="Proteomes" id="UP000614200">
    <property type="component" value="Unassembled WGS sequence"/>
</dbReference>
<protein>
    <recommendedName>
        <fullName evidence="2">histidine kinase</fullName>
        <ecNumber evidence="2">2.7.13.3</ecNumber>
    </recommendedName>
</protein>
<dbReference type="Gene3D" id="2.30.30.40">
    <property type="entry name" value="SH3 Domains"/>
    <property type="match status" value="1"/>
</dbReference>
<dbReference type="RefSeq" id="WP_194701386.1">
    <property type="nucleotide sequence ID" value="NZ_JADKNH010000004.1"/>
</dbReference>
<dbReference type="InterPro" id="IPR036061">
    <property type="entry name" value="CheW-like_dom_sf"/>
</dbReference>
<dbReference type="PROSITE" id="PS50851">
    <property type="entry name" value="CHEW"/>
    <property type="match status" value="1"/>
</dbReference>
<dbReference type="PANTHER" id="PTHR43395:SF1">
    <property type="entry name" value="CHEMOTAXIS PROTEIN CHEA"/>
    <property type="match status" value="1"/>
</dbReference>
<evidence type="ECO:0000259" key="3">
    <source>
        <dbReference type="PROSITE" id="PS50851"/>
    </source>
</evidence>
<dbReference type="Pfam" id="PF01584">
    <property type="entry name" value="CheW"/>
    <property type="match status" value="1"/>
</dbReference>
<keyword evidence="5" id="KW-1185">Reference proteome</keyword>
<dbReference type="InterPro" id="IPR051315">
    <property type="entry name" value="Bact_Chemotaxis_CheA"/>
</dbReference>
<organism evidence="4 5">
    <name type="scientific">Fusibacter ferrireducens</name>
    <dbReference type="NCBI Taxonomy" id="2785058"/>
    <lineage>
        <taxon>Bacteria</taxon>
        <taxon>Bacillati</taxon>
        <taxon>Bacillota</taxon>
        <taxon>Clostridia</taxon>
        <taxon>Eubacteriales</taxon>
        <taxon>Eubacteriales Family XII. Incertae Sedis</taxon>
        <taxon>Fusibacter</taxon>
    </lineage>
</organism>
<dbReference type="PANTHER" id="PTHR43395">
    <property type="entry name" value="SENSOR HISTIDINE KINASE CHEA"/>
    <property type="match status" value="1"/>
</dbReference>
<dbReference type="EMBL" id="JADKNH010000004">
    <property type="protein sequence ID" value="MBF4693158.1"/>
    <property type="molecule type" value="Genomic_DNA"/>
</dbReference>
<dbReference type="SMART" id="SM00260">
    <property type="entry name" value="CheW"/>
    <property type="match status" value="1"/>
</dbReference>
<feature type="domain" description="CheW-like" evidence="3">
    <location>
        <begin position="234"/>
        <end position="363"/>
    </location>
</feature>
<evidence type="ECO:0000256" key="2">
    <source>
        <dbReference type="ARBA" id="ARBA00012438"/>
    </source>
</evidence>
<evidence type="ECO:0000313" key="5">
    <source>
        <dbReference type="Proteomes" id="UP000614200"/>
    </source>
</evidence>
<evidence type="ECO:0000313" key="4">
    <source>
        <dbReference type="EMBL" id="MBF4693158.1"/>
    </source>
</evidence>
<reference evidence="4 5" key="1">
    <citation type="submission" date="2020-11" db="EMBL/GenBank/DDBJ databases">
        <title>Fusibacter basophilias sp. nov.</title>
        <authorList>
            <person name="Qiu D."/>
        </authorList>
    </citation>
    <scope>NUCLEOTIDE SEQUENCE [LARGE SCALE GENOMIC DNA]</scope>
    <source>
        <strain evidence="4 5">Q10-2</strain>
    </source>
</reference>
<accession>A0ABR9ZRS4</accession>
<dbReference type="EC" id="2.7.13.3" evidence="2"/>
<comment type="catalytic activity">
    <reaction evidence="1">
        <text>ATP + protein L-histidine = ADP + protein N-phospho-L-histidine.</text>
        <dbReference type="EC" id="2.7.13.3"/>
    </reaction>
</comment>
<comment type="caution">
    <text evidence="4">The sequence shown here is derived from an EMBL/GenBank/DDBJ whole genome shotgun (WGS) entry which is preliminary data.</text>
</comment>
<name>A0ABR9ZRS4_9FIRM</name>
<sequence>MGERYVSETLTVNRKNLTEILSLVEELVINKVSIEKIKNGDTEISYSKVLDQELRIISEIQSNVKNIGLARLETIHASLEEIVKQEASQRQMNVDFVFEGAKTEIEASQLDHIHNILAGFIQDIFENHSSRDLNQIRVSAHSDNKNFSISVEGHEAQTNSTAISTVSSANMLELTALSEDKAIESLQNNNCKNVLSDLIELRDQLEYSGGLINFESEEHQLMRLDIVIPVASSIMTGMLIQCDDQSYAIPTEFIETIINTKNVKQQEAFHQNMILYLDRVIAVENIAERLGVEASGELSAIVIVRVKDELLALLVDSVIDQVDMVVKAKPPTIKNVKEFRGTTVLGDGKVTLVLDVPFLIKNA</sequence>
<dbReference type="SUPFAM" id="SSF50341">
    <property type="entry name" value="CheW-like"/>
    <property type="match status" value="1"/>
</dbReference>
<proteinExistence type="predicted"/>
<dbReference type="InterPro" id="IPR002545">
    <property type="entry name" value="CheW-lke_dom"/>
</dbReference>
<evidence type="ECO:0000256" key="1">
    <source>
        <dbReference type="ARBA" id="ARBA00000085"/>
    </source>
</evidence>
<gene>
    <name evidence="4" type="ORF">ISU02_08500</name>
</gene>